<evidence type="ECO:0000256" key="2">
    <source>
        <dbReference type="ARBA" id="ARBA00022490"/>
    </source>
</evidence>
<dbReference type="PANTHER" id="PTHR11444:SF22">
    <property type="entry name" value="FUMARATE HYDRATASE CLASS II"/>
    <property type="match status" value="1"/>
</dbReference>
<dbReference type="InterPro" id="IPR020557">
    <property type="entry name" value="Fumarate_lyase_CS"/>
</dbReference>
<keyword evidence="3 5" id="KW-0816">Tricarboxylic acid cycle</keyword>
<dbReference type="EMBL" id="CP107020">
    <property type="protein sequence ID" value="UYG16922.1"/>
    <property type="molecule type" value="Genomic_DNA"/>
</dbReference>
<proteinExistence type="inferred from homology"/>
<comment type="function">
    <text evidence="5">Involved in the TCA cycle. Catalyzes the stereospecific interconversion of fumarate to L-malate.</text>
</comment>
<dbReference type="SUPFAM" id="SSF48557">
    <property type="entry name" value="L-aspartase-like"/>
    <property type="match status" value="1"/>
</dbReference>
<evidence type="ECO:0000256" key="5">
    <source>
        <dbReference type="HAMAP-Rule" id="MF_00743"/>
    </source>
</evidence>
<dbReference type="InterPro" id="IPR000362">
    <property type="entry name" value="Fumarate_lyase_fam"/>
</dbReference>
<feature type="domain" description="Fumarate lyase N-terminal" evidence="6">
    <location>
        <begin position="14"/>
        <end position="337"/>
    </location>
</feature>
<feature type="binding site" evidence="5">
    <location>
        <begin position="319"/>
        <end position="321"/>
    </location>
    <ligand>
        <name>substrate</name>
    </ligand>
</feature>
<dbReference type="InterPro" id="IPR008948">
    <property type="entry name" value="L-Aspartase-like"/>
</dbReference>
<keyword evidence="9" id="KW-1185">Reference proteome</keyword>
<dbReference type="InterPro" id="IPR024083">
    <property type="entry name" value="Fumarase/histidase_N"/>
</dbReference>
<dbReference type="Pfam" id="PF00206">
    <property type="entry name" value="Lyase_1"/>
    <property type="match status" value="1"/>
</dbReference>
<feature type="active site" description="Proton donor/acceptor" evidence="5">
    <location>
        <position position="183"/>
    </location>
</feature>
<accession>A0ABY6G1E3</accession>
<dbReference type="Gene3D" id="1.10.40.30">
    <property type="entry name" value="Fumarase/aspartase (C-terminal domain)"/>
    <property type="match status" value="1"/>
</dbReference>
<dbReference type="EC" id="4.2.1.2" evidence="5"/>
<dbReference type="Pfam" id="PF10415">
    <property type="entry name" value="FumaraseC_C"/>
    <property type="match status" value="1"/>
</dbReference>
<feature type="binding site" evidence="5">
    <location>
        <begin position="134"/>
        <end position="136"/>
    </location>
    <ligand>
        <name>substrate</name>
    </ligand>
</feature>
<comment type="subunit">
    <text evidence="5">Homotetramer.</text>
</comment>
<evidence type="ECO:0000259" key="6">
    <source>
        <dbReference type="Pfam" id="PF00206"/>
    </source>
</evidence>
<organism evidence="8 9">
    <name type="scientific">Brachybacterium huguangmaarense</name>
    <dbReference type="NCBI Taxonomy" id="1652028"/>
    <lineage>
        <taxon>Bacteria</taxon>
        <taxon>Bacillati</taxon>
        <taxon>Actinomycetota</taxon>
        <taxon>Actinomycetes</taxon>
        <taxon>Micrococcales</taxon>
        <taxon>Dermabacteraceae</taxon>
        <taxon>Brachybacterium</taxon>
    </lineage>
</organism>
<dbReference type="Gene3D" id="1.20.200.10">
    <property type="entry name" value="Fumarase/aspartase (Central domain)"/>
    <property type="match status" value="1"/>
</dbReference>
<dbReference type="PRINTS" id="PR00149">
    <property type="entry name" value="FUMRATELYASE"/>
</dbReference>
<feature type="domain" description="Fumarase C C-terminal" evidence="7">
    <location>
        <begin position="403"/>
        <end position="460"/>
    </location>
</feature>
<dbReference type="InterPro" id="IPR005677">
    <property type="entry name" value="Fum_hydII"/>
</dbReference>
<comment type="catalytic activity">
    <reaction evidence="5">
        <text>(S)-malate = fumarate + H2O</text>
        <dbReference type="Rhea" id="RHEA:12460"/>
        <dbReference type="ChEBI" id="CHEBI:15377"/>
        <dbReference type="ChEBI" id="CHEBI:15589"/>
        <dbReference type="ChEBI" id="CHEBI:29806"/>
        <dbReference type="EC" id="4.2.1.2"/>
    </reaction>
</comment>
<comment type="similarity">
    <text evidence="1 5">Belongs to the class-II fumarase/aspartase family. Fumarase subfamily.</text>
</comment>
<comment type="miscellaneous">
    <text evidence="5">There are 2 substrate-binding sites: the catalytic A site, and the non-catalytic B site that may play a role in the transfer of substrate or product between the active site and the solvent. Alternatively, the B site may bind allosteric effectors.</text>
</comment>
<keyword evidence="2 5" id="KW-0963">Cytoplasm</keyword>
<dbReference type="RefSeq" id="WP_263594134.1">
    <property type="nucleotide sequence ID" value="NZ_CP107020.1"/>
</dbReference>
<feature type="binding site" evidence="5">
    <location>
        <begin position="100"/>
        <end position="102"/>
    </location>
    <ligand>
        <name>substrate</name>
    </ligand>
</feature>
<dbReference type="PANTHER" id="PTHR11444">
    <property type="entry name" value="ASPARTATEAMMONIA/ARGININOSUCCINATE/ADENYLOSUCCINATE LYASE"/>
    <property type="match status" value="1"/>
</dbReference>
<dbReference type="PRINTS" id="PR00145">
    <property type="entry name" value="ARGSUCLYASE"/>
</dbReference>
<feature type="site" description="Important for catalytic activity" evidence="5">
    <location>
        <position position="326"/>
    </location>
</feature>
<feature type="binding site" description="in site B" evidence="5">
    <location>
        <begin position="124"/>
        <end position="127"/>
    </location>
    <ligand>
        <name>substrate</name>
    </ligand>
</feature>
<dbReference type="Gene3D" id="1.10.275.10">
    <property type="entry name" value="Fumarase/aspartase (N-terminal domain)"/>
    <property type="match status" value="1"/>
</dbReference>
<comment type="pathway">
    <text evidence="5">Carbohydrate metabolism; tricarboxylic acid cycle; (S)-malate from fumarate: step 1/1.</text>
</comment>
<name>A0ABY6G1E3_9MICO</name>
<dbReference type="InterPro" id="IPR022761">
    <property type="entry name" value="Fumarate_lyase_N"/>
</dbReference>
<evidence type="ECO:0000313" key="9">
    <source>
        <dbReference type="Proteomes" id="UP001164305"/>
    </source>
</evidence>
<evidence type="ECO:0000313" key="8">
    <source>
        <dbReference type="EMBL" id="UYG16922.1"/>
    </source>
</evidence>
<dbReference type="Proteomes" id="UP001164305">
    <property type="component" value="Chromosome"/>
</dbReference>
<evidence type="ECO:0000259" key="7">
    <source>
        <dbReference type="Pfam" id="PF10415"/>
    </source>
</evidence>
<sequence length="464" mass="48988">MTDIDYRIEHDTMGEVRVPASALYRAQTQRAVENFPISGQGLEPAHIHALAQVKKAAARANLELEVLDQEIAAAIVAAADSVIAGEHDDQFPVDTYQTGSGTSSNMNMNEVLATLASTDTLQVHPNDHVNASQSSNDVFPTSVHVAVTSAVVNHLLPSLDHLAASLETKAEAWKNVVKSGRTHLMDATPVTLGQEFGGYAAAIRYGIERVEAALPRTAEVPLGGTAVGTGINTPTGFPQRVIELLGEQTELELTEARNHFEAQGARDGLVEMSGALRTIAVSLTKICNDLRWMGSGPNTGLGEIAIPDLQPGSSIMPGKVNPVIPEAVLMVCAKVVGNDATVAWGGAQGSFELNVQIPIMGTSLLESIRLLANAATALADKTVDGLVANEEKARFYAEASPSIVTPLNKLIGYENAAKIAKHAVAEGISVRESTLDLGFVERGELTEEQLDAALDVLSMTSPKA</sequence>
<protein>
    <recommendedName>
        <fullName evidence="5">Fumarate hydratase class II</fullName>
        <shortName evidence="5">Fumarase C</shortName>
        <ecNumber evidence="5">4.2.1.2</ecNumber>
    </recommendedName>
    <alternativeName>
        <fullName evidence="5">Aerobic fumarase</fullName>
    </alternativeName>
    <alternativeName>
        <fullName evidence="5">Iron-independent fumarase</fullName>
    </alternativeName>
</protein>
<feature type="binding site" evidence="5">
    <location>
        <position position="314"/>
    </location>
    <ligand>
        <name>substrate</name>
    </ligand>
</feature>
<evidence type="ECO:0000256" key="4">
    <source>
        <dbReference type="ARBA" id="ARBA00023239"/>
    </source>
</evidence>
<dbReference type="NCBIfam" id="NF008909">
    <property type="entry name" value="PRK12273.1"/>
    <property type="match status" value="1"/>
</dbReference>
<keyword evidence="4 5" id="KW-0456">Lyase</keyword>
<comment type="subcellular location">
    <subcellularLocation>
        <location evidence="5">Cytoplasm</location>
    </subcellularLocation>
</comment>
<evidence type="ECO:0000256" key="3">
    <source>
        <dbReference type="ARBA" id="ARBA00022532"/>
    </source>
</evidence>
<gene>
    <name evidence="5" type="primary">fumC</name>
    <name evidence="8" type="ORF">BRM3_00330</name>
</gene>
<evidence type="ECO:0000256" key="1">
    <source>
        <dbReference type="ARBA" id="ARBA00009084"/>
    </source>
</evidence>
<dbReference type="HAMAP" id="MF_00743">
    <property type="entry name" value="FumaraseC"/>
    <property type="match status" value="1"/>
</dbReference>
<feature type="binding site" evidence="5">
    <location>
        <position position="182"/>
    </location>
    <ligand>
        <name>substrate</name>
    </ligand>
</feature>
<reference evidence="8" key="1">
    <citation type="submission" date="2022-10" db="EMBL/GenBank/DDBJ databases">
        <title>Whole-Genome Sequencing of Brachybacterium huguangmaarense BRM-3, Isolated from Betula schmidtii.</title>
        <authorList>
            <person name="Haam D."/>
        </authorList>
    </citation>
    <scope>NUCLEOTIDE SEQUENCE</scope>
    <source>
        <strain evidence="8">BRM-3</strain>
    </source>
</reference>
<feature type="active site" evidence="5">
    <location>
        <position position="313"/>
    </location>
</feature>
<dbReference type="InterPro" id="IPR018951">
    <property type="entry name" value="Fumarase_C_C"/>
</dbReference>
<dbReference type="PROSITE" id="PS00163">
    <property type="entry name" value="FUMARATE_LYASES"/>
    <property type="match status" value="1"/>
</dbReference>